<dbReference type="PANTHER" id="PTHR43842">
    <property type="entry name" value="PROPIONYL-COA CARBOXYLASE BETA CHAIN"/>
    <property type="match status" value="1"/>
</dbReference>
<dbReference type="Pfam" id="PF01039">
    <property type="entry name" value="Carboxyl_trans"/>
    <property type="match status" value="2"/>
</dbReference>
<keyword evidence="4" id="KW-1185">Reference proteome</keyword>
<evidence type="ECO:0000313" key="4">
    <source>
        <dbReference type="Proteomes" id="UP000469559"/>
    </source>
</evidence>
<dbReference type="GO" id="GO:0004658">
    <property type="term" value="F:propionyl-CoA carboxylase activity"/>
    <property type="evidence" value="ECO:0007669"/>
    <property type="project" value="TreeGrafter"/>
</dbReference>
<dbReference type="FunFam" id="3.90.226.10:FF:000110">
    <property type="entry name" value="Propionyl-CoA carboxylase, putative"/>
    <property type="match status" value="1"/>
</dbReference>
<feature type="region of interest" description="Disordered" evidence="1">
    <location>
        <begin position="1"/>
        <end position="48"/>
    </location>
</feature>
<dbReference type="Proteomes" id="UP000469559">
    <property type="component" value="Unassembled WGS sequence"/>
</dbReference>
<proteinExistence type="predicted"/>
<dbReference type="PANTHER" id="PTHR43842:SF2">
    <property type="entry name" value="PROPIONYL-COA CARBOXYLASE BETA CHAIN, MITOCHONDRIAL"/>
    <property type="match status" value="1"/>
</dbReference>
<dbReference type="InterPro" id="IPR029045">
    <property type="entry name" value="ClpP/crotonase-like_dom_sf"/>
</dbReference>
<dbReference type="OrthoDB" id="439921at2759"/>
<dbReference type="EMBL" id="QGMF01000232">
    <property type="protein sequence ID" value="TVY17673.1"/>
    <property type="molecule type" value="Genomic_DNA"/>
</dbReference>
<dbReference type="InterPro" id="IPR051047">
    <property type="entry name" value="AccD/PCCB"/>
</dbReference>
<feature type="compositionally biased region" description="Low complexity" evidence="1">
    <location>
        <begin position="10"/>
        <end position="34"/>
    </location>
</feature>
<name>A0A8T9BGZ6_9HELO</name>
<dbReference type="Gene3D" id="3.90.226.10">
    <property type="entry name" value="2-enoyl-CoA Hydratase, Chain A, domain 1"/>
    <property type="match status" value="2"/>
</dbReference>
<dbReference type="InterPro" id="IPR011763">
    <property type="entry name" value="COA_CT_C"/>
</dbReference>
<reference evidence="3 4" key="1">
    <citation type="submission" date="2018-05" db="EMBL/GenBank/DDBJ databases">
        <title>Whole genome sequencing for identification of molecular markers to develop diagnostic detection tools for the regulated plant pathogen Lachnellula willkommii.</title>
        <authorList>
            <person name="Giroux E."/>
            <person name="Bilodeau G."/>
        </authorList>
    </citation>
    <scope>NUCLEOTIDE SEQUENCE [LARGE SCALE GENOMIC DNA]</scope>
    <source>
        <strain evidence="3 4">CBS 203.66</strain>
    </source>
</reference>
<sequence length="601" mass="64790">MTKGSDDKPSPSSKTPSASERLSQVAAHVAAVPAPRKPRASKTKDELPADYSDILNQLSTLRSIASTPDTSNKGYVRQKQAGKLWVRERVLELLDKDSFHEVGSVSGTVQWRRVEGTNREEPVSYIPSNNVQGFGTLKGRKVVFTADDFSIRAGHADGALMEKTIYMEKLAIALKLPIVKLVDGSSGGGSVTTIRKEGYSYIPPMPSFKYVVEQLNLGIPNLGAVLGPAIGLGAARVVACHFSVMAADVGALFNAGPKVVAGASFEEGLSFTDLGGPSMHCTNGTIDNLAANEVECFTQLRTVLSYLPNSGSSPPPTPPSTDSADRLCENLRTIIPRRKARMYDPRVIITSVADVDSWFEIGALWGTTAIVGLARLAGHPIGIISLNCEVNAGALDAAGSQKITRHLKFCKPPSPSHPSNPNTLTSSTTGDIFNIPILQFVDVPGYAIGTNAERTATMRHGIALATAYYSTTIPVFSVVTRRVYGVAGGIMLDCRDPRMRIAWPSGEWGSLPLEGGVEVGHAAELRGLGEVERGQRLRELGEEYGRLMNPVRTANAFGVEEIVDPAVTRRLVVEWVRRVYGELLPVRLLERANGKIRPMFY</sequence>
<dbReference type="PROSITE" id="PS50989">
    <property type="entry name" value="COA_CT_CTER"/>
    <property type="match status" value="1"/>
</dbReference>
<dbReference type="InterPro" id="IPR034733">
    <property type="entry name" value="AcCoA_carboxyl_beta"/>
</dbReference>
<evidence type="ECO:0000256" key="1">
    <source>
        <dbReference type="SAM" id="MobiDB-lite"/>
    </source>
</evidence>
<comment type="caution">
    <text evidence="3">The sequence shown here is derived from an EMBL/GenBank/DDBJ whole genome shotgun (WGS) entry which is preliminary data.</text>
</comment>
<dbReference type="SUPFAM" id="SSF52096">
    <property type="entry name" value="ClpP/crotonase"/>
    <property type="match status" value="2"/>
</dbReference>
<accession>A0A8T9BGZ6</accession>
<feature type="domain" description="CoA carboxyltransferase C-terminal" evidence="2">
    <location>
        <begin position="323"/>
        <end position="590"/>
    </location>
</feature>
<evidence type="ECO:0000313" key="3">
    <source>
        <dbReference type="EMBL" id="TVY17673.1"/>
    </source>
</evidence>
<evidence type="ECO:0000259" key="2">
    <source>
        <dbReference type="PROSITE" id="PS50989"/>
    </source>
</evidence>
<protein>
    <submittedName>
        <fullName evidence="3">Propionyl-CoA carboxylase, carboxyltransferase subunit</fullName>
    </submittedName>
</protein>
<gene>
    <name evidence="3" type="primary">pccB</name>
    <name evidence="3" type="ORF">LARI1_G006271</name>
</gene>
<dbReference type="AlphaFoldDB" id="A0A8T9BGZ6"/>
<organism evidence="3 4">
    <name type="scientific">Lachnellula arida</name>
    <dbReference type="NCBI Taxonomy" id="1316785"/>
    <lineage>
        <taxon>Eukaryota</taxon>
        <taxon>Fungi</taxon>
        <taxon>Dikarya</taxon>
        <taxon>Ascomycota</taxon>
        <taxon>Pezizomycotina</taxon>
        <taxon>Leotiomycetes</taxon>
        <taxon>Helotiales</taxon>
        <taxon>Lachnaceae</taxon>
        <taxon>Lachnellula</taxon>
    </lineage>
</organism>